<dbReference type="FunFam" id="3.40.50.720:FF:000173">
    <property type="entry name" value="3-oxoacyl-[acyl-carrier protein] reductase"/>
    <property type="match status" value="1"/>
</dbReference>
<organism evidence="4 5">
    <name type="scientific">Elioraea tepida</name>
    <dbReference type="NCBI Taxonomy" id="2843330"/>
    <lineage>
        <taxon>Bacteria</taxon>
        <taxon>Pseudomonadati</taxon>
        <taxon>Pseudomonadota</taxon>
        <taxon>Alphaproteobacteria</taxon>
        <taxon>Acetobacterales</taxon>
        <taxon>Elioraeaceae</taxon>
        <taxon>Elioraea</taxon>
    </lineage>
</organism>
<dbReference type="InterPro" id="IPR057326">
    <property type="entry name" value="KR_dom"/>
</dbReference>
<dbReference type="PANTHER" id="PTHR42879:SF2">
    <property type="entry name" value="3-OXOACYL-[ACYL-CARRIER-PROTEIN] REDUCTASE FABG"/>
    <property type="match status" value="1"/>
</dbReference>
<evidence type="ECO:0000313" key="5">
    <source>
        <dbReference type="Proteomes" id="UP000694001"/>
    </source>
</evidence>
<dbReference type="InterPro" id="IPR002347">
    <property type="entry name" value="SDR_fam"/>
</dbReference>
<protein>
    <submittedName>
        <fullName evidence="4">3-oxoacyl-ACP reductase FabG</fullName>
        <ecNumber evidence="4">1.1.1.100</ecNumber>
    </submittedName>
</protein>
<dbReference type="PANTHER" id="PTHR42879">
    <property type="entry name" value="3-OXOACYL-(ACYL-CARRIER-PROTEIN) REDUCTASE"/>
    <property type="match status" value="1"/>
</dbReference>
<dbReference type="Proteomes" id="UP000694001">
    <property type="component" value="Chromosome"/>
</dbReference>
<keyword evidence="5" id="KW-1185">Reference proteome</keyword>
<dbReference type="RefSeq" id="WP_218286967.1">
    <property type="nucleotide sequence ID" value="NZ_CP076448.1"/>
</dbReference>
<dbReference type="NCBIfam" id="NF009466">
    <property type="entry name" value="PRK12826.1-2"/>
    <property type="match status" value="1"/>
</dbReference>
<proteinExistence type="inferred from homology"/>
<name>A0A975YKN3_9PROT</name>
<evidence type="ECO:0000259" key="3">
    <source>
        <dbReference type="SMART" id="SM00822"/>
    </source>
</evidence>
<dbReference type="SMART" id="SM00822">
    <property type="entry name" value="PKS_KR"/>
    <property type="match status" value="1"/>
</dbReference>
<evidence type="ECO:0000256" key="2">
    <source>
        <dbReference type="ARBA" id="ARBA00023002"/>
    </source>
</evidence>
<gene>
    <name evidence="4" type="primary">fabG</name>
    <name evidence="4" type="ORF">KO353_06900</name>
</gene>
<feature type="domain" description="Ketoreductase" evidence="3">
    <location>
        <begin position="8"/>
        <end position="193"/>
    </location>
</feature>
<dbReference type="KEGG" id="elio:KO353_06900"/>
<evidence type="ECO:0000256" key="1">
    <source>
        <dbReference type="ARBA" id="ARBA00006484"/>
    </source>
</evidence>
<dbReference type="Pfam" id="PF13561">
    <property type="entry name" value="adh_short_C2"/>
    <property type="match status" value="1"/>
</dbReference>
<dbReference type="EMBL" id="CP076448">
    <property type="protein sequence ID" value="QXM25916.1"/>
    <property type="molecule type" value="Genomic_DNA"/>
</dbReference>
<dbReference type="InterPro" id="IPR050259">
    <property type="entry name" value="SDR"/>
</dbReference>
<comment type="similarity">
    <text evidence="1">Belongs to the short-chain dehydrogenases/reductases (SDR) family.</text>
</comment>
<reference evidence="4" key="1">
    <citation type="submission" date="2021-06" db="EMBL/GenBank/DDBJ databases">
        <title>Elioraea tepida, sp. nov., a moderately thermophilic aerobic anoxygenic phototrophic bacterium isolated from an alkaline siliceous hot spring mat community in Yellowstone National Park, WY, USA.</title>
        <authorList>
            <person name="Saini M.K."/>
            <person name="Yoshida S."/>
            <person name="Sebastian A."/>
            <person name="Hirose S."/>
            <person name="Hara E."/>
            <person name="Tamaki H."/>
            <person name="Soulier N.T."/>
            <person name="Albert I."/>
            <person name="Hanada S."/>
            <person name="Bryant D.A."/>
            <person name="Tank M."/>
        </authorList>
    </citation>
    <scope>NUCLEOTIDE SEQUENCE</scope>
    <source>
        <strain evidence="4">MS-P2</strain>
    </source>
</reference>
<dbReference type="AlphaFoldDB" id="A0A975YKN3"/>
<keyword evidence="2 4" id="KW-0560">Oxidoreductase</keyword>
<dbReference type="EC" id="1.1.1.100" evidence="4"/>
<dbReference type="GO" id="GO:0004316">
    <property type="term" value="F:3-oxoacyl-[acyl-carrier-protein] reductase (NADPH) activity"/>
    <property type="evidence" value="ECO:0007669"/>
    <property type="project" value="UniProtKB-EC"/>
</dbReference>
<accession>A0A975YKN3</accession>
<evidence type="ECO:0000313" key="4">
    <source>
        <dbReference type="EMBL" id="QXM25916.1"/>
    </source>
</evidence>
<sequence>MTRELEGRVALVTGAGRNIGAAIARDLADAGAAVVVNARRNAAEAEAVAAAIRSAGGRAAVALGDVADPEAAAAMVRTALEAFGRLDILVNNAAIRREVAFEEMDFAAWRAVLDVCLDGAFHVTKAALAALKGSGAGTIVNIGGLTGHTGAPHRAHVVTAKAGLAGFTRALAHDLASYGITVNLVVPGMIATARGPGGSATPGAPGHRAGRKTLVGREGTPEEVAAAVRYLCGPGARYVTGQAIHVNGGAFLGG</sequence>